<name>A0A9E2L2X4_9SPIR</name>
<organism evidence="1 2">
    <name type="scientific">Candidatus Treponema excrementipullorum</name>
    <dbReference type="NCBI Taxonomy" id="2838768"/>
    <lineage>
        <taxon>Bacteria</taxon>
        <taxon>Pseudomonadati</taxon>
        <taxon>Spirochaetota</taxon>
        <taxon>Spirochaetia</taxon>
        <taxon>Spirochaetales</taxon>
        <taxon>Treponemataceae</taxon>
        <taxon>Treponema</taxon>
    </lineage>
</organism>
<proteinExistence type="predicted"/>
<dbReference type="Proteomes" id="UP000823914">
    <property type="component" value="Unassembled WGS sequence"/>
</dbReference>
<reference evidence="1" key="2">
    <citation type="submission" date="2021-04" db="EMBL/GenBank/DDBJ databases">
        <authorList>
            <person name="Gilroy R."/>
        </authorList>
    </citation>
    <scope>NUCLEOTIDE SEQUENCE</scope>
    <source>
        <strain evidence="1">Gambia15-2214</strain>
    </source>
</reference>
<dbReference type="Pfam" id="PF01963">
    <property type="entry name" value="TraB_PrgY_gumN"/>
    <property type="match status" value="1"/>
</dbReference>
<accession>A0A9E2L2X4</accession>
<dbReference type="PANTHER" id="PTHR40590:SF1">
    <property type="entry name" value="CYTOPLASMIC PROTEIN"/>
    <property type="match status" value="1"/>
</dbReference>
<comment type="caution">
    <text evidence="1">The sequence shown here is derived from an EMBL/GenBank/DDBJ whole genome shotgun (WGS) entry which is preliminary data.</text>
</comment>
<evidence type="ECO:0000313" key="1">
    <source>
        <dbReference type="EMBL" id="MBU3849611.1"/>
    </source>
</evidence>
<dbReference type="InterPro" id="IPR002816">
    <property type="entry name" value="TraB/PrgY/GumN_fam"/>
</dbReference>
<dbReference type="PANTHER" id="PTHR40590">
    <property type="entry name" value="CYTOPLASMIC PROTEIN-RELATED"/>
    <property type="match status" value="1"/>
</dbReference>
<dbReference type="EMBL" id="JAHLFV010000078">
    <property type="protein sequence ID" value="MBU3849611.1"/>
    <property type="molecule type" value="Genomic_DNA"/>
</dbReference>
<dbReference type="InterPro" id="IPR047111">
    <property type="entry name" value="YbaP-like"/>
</dbReference>
<dbReference type="PROSITE" id="PS51257">
    <property type="entry name" value="PROKAR_LIPOPROTEIN"/>
    <property type="match status" value="1"/>
</dbReference>
<dbReference type="AlphaFoldDB" id="A0A9E2L2X4"/>
<gene>
    <name evidence="1" type="ORF">IAA16_03500</name>
</gene>
<protein>
    <submittedName>
        <fullName evidence="1">TraB/GumN family protein</fullName>
    </submittedName>
</protein>
<dbReference type="CDD" id="cd14789">
    <property type="entry name" value="Tiki"/>
    <property type="match status" value="1"/>
</dbReference>
<sequence length="324" mass="36799">MKKTVLFFLLVINLLFGCSSVPKDSKAILEEQPERMFWKIHSPNGTTIYVLGTIHFGKVGEIPLQNTVLEYFDSADEIYAELSLEDIFNNLPVEMAKKIETSVLFDEEGKPIPITDSLTDAETDFLINYLTTTMDTSNEIVLYATLIMPPWILLNTLSSDPINTQKYSAEEGIDFMLYQRAMDSQRQVQGLDTLETQLNILSFGTREEQMILLKSTIQSLMAEDCDDSELIETLVNAYYNDDRKAVGSISKILDMGEGIAGLRTDFFDDYADMIYKNRNKNWANTIKELLNTPNKTYFIFAGAAHWLGSDNVFEILKDQGVLTY</sequence>
<reference evidence="1" key="1">
    <citation type="journal article" date="2021" name="PeerJ">
        <title>Extensive microbial diversity within the chicken gut microbiome revealed by metagenomics and culture.</title>
        <authorList>
            <person name="Gilroy R."/>
            <person name="Ravi A."/>
            <person name="Getino M."/>
            <person name="Pursley I."/>
            <person name="Horton D.L."/>
            <person name="Alikhan N.F."/>
            <person name="Baker D."/>
            <person name="Gharbi K."/>
            <person name="Hall N."/>
            <person name="Watson M."/>
            <person name="Adriaenssens E.M."/>
            <person name="Foster-Nyarko E."/>
            <person name="Jarju S."/>
            <person name="Secka A."/>
            <person name="Antonio M."/>
            <person name="Oren A."/>
            <person name="Chaudhuri R.R."/>
            <person name="La Ragione R."/>
            <person name="Hildebrand F."/>
            <person name="Pallen M.J."/>
        </authorList>
    </citation>
    <scope>NUCLEOTIDE SEQUENCE</scope>
    <source>
        <strain evidence="1">Gambia15-2214</strain>
    </source>
</reference>
<evidence type="ECO:0000313" key="2">
    <source>
        <dbReference type="Proteomes" id="UP000823914"/>
    </source>
</evidence>